<evidence type="ECO:0000313" key="3">
    <source>
        <dbReference type="Proteomes" id="UP000735302"/>
    </source>
</evidence>
<evidence type="ECO:0000313" key="2">
    <source>
        <dbReference type="EMBL" id="GFO44598.1"/>
    </source>
</evidence>
<sequence>MSSLDLKPGFSPSILQALKAKDKSMTPDEKLCTLVFDVMSIKEAVCYDPKHDVVRGFEDYAHLGRSRYIANHACVFMARGLTANWKQPFGFVFSSGTVKDVLLKQLILIAITELEQIGLCVKAIICDQGSTNMAVTKSLGVFSATSYFMHNGTQYFVIYADRIAPKMCRTCSQTLTTTDSHSEHLFIHEKNYSSTISLLLTPSKYVMELCLQLENAYKSVCEEMLHKEAVKKTLNFLPHQCSDCSCP</sequence>
<accession>A0AAV4DK04</accession>
<dbReference type="PROSITE" id="PS00028">
    <property type="entry name" value="ZINC_FINGER_C2H2_1"/>
    <property type="match status" value="1"/>
</dbReference>
<dbReference type="Proteomes" id="UP000735302">
    <property type="component" value="Unassembled WGS sequence"/>
</dbReference>
<dbReference type="EMBL" id="BLXT01007977">
    <property type="protein sequence ID" value="GFO44598.1"/>
    <property type="molecule type" value="Genomic_DNA"/>
</dbReference>
<dbReference type="InterPro" id="IPR048365">
    <property type="entry name" value="TNP-like_RNaseH_N"/>
</dbReference>
<protein>
    <submittedName>
        <fullName evidence="2">Transposable element p transposase</fullName>
    </submittedName>
</protein>
<organism evidence="2 3">
    <name type="scientific">Plakobranchus ocellatus</name>
    <dbReference type="NCBI Taxonomy" id="259542"/>
    <lineage>
        <taxon>Eukaryota</taxon>
        <taxon>Metazoa</taxon>
        <taxon>Spiralia</taxon>
        <taxon>Lophotrochozoa</taxon>
        <taxon>Mollusca</taxon>
        <taxon>Gastropoda</taxon>
        <taxon>Heterobranchia</taxon>
        <taxon>Euthyneura</taxon>
        <taxon>Panpulmonata</taxon>
        <taxon>Sacoglossa</taxon>
        <taxon>Placobranchoidea</taxon>
        <taxon>Plakobranchidae</taxon>
        <taxon>Plakobranchus</taxon>
    </lineage>
</organism>
<keyword evidence="3" id="KW-1185">Reference proteome</keyword>
<feature type="domain" description="C2H2-type" evidence="1">
    <location>
        <begin position="168"/>
        <end position="188"/>
    </location>
</feature>
<dbReference type="Pfam" id="PF21787">
    <property type="entry name" value="TNP-like_RNaseH_N"/>
    <property type="match status" value="1"/>
</dbReference>
<proteinExistence type="predicted"/>
<dbReference type="InterPro" id="IPR013087">
    <property type="entry name" value="Znf_C2H2_type"/>
</dbReference>
<evidence type="ECO:0000259" key="1">
    <source>
        <dbReference type="PROSITE" id="PS00028"/>
    </source>
</evidence>
<name>A0AAV4DK04_9GAST</name>
<gene>
    <name evidence="2" type="ORF">PoB_007110300</name>
</gene>
<dbReference type="AlphaFoldDB" id="A0AAV4DK04"/>
<reference evidence="2 3" key="1">
    <citation type="journal article" date="2021" name="Elife">
        <title>Chloroplast acquisition without the gene transfer in kleptoplastic sea slugs, Plakobranchus ocellatus.</title>
        <authorList>
            <person name="Maeda T."/>
            <person name="Takahashi S."/>
            <person name="Yoshida T."/>
            <person name="Shimamura S."/>
            <person name="Takaki Y."/>
            <person name="Nagai Y."/>
            <person name="Toyoda A."/>
            <person name="Suzuki Y."/>
            <person name="Arimoto A."/>
            <person name="Ishii H."/>
            <person name="Satoh N."/>
            <person name="Nishiyama T."/>
            <person name="Hasebe M."/>
            <person name="Maruyama T."/>
            <person name="Minagawa J."/>
            <person name="Obokata J."/>
            <person name="Shigenobu S."/>
        </authorList>
    </citation>
    <scope>NUCLEOTIDE SEQUENCE [LARGE SCALE GENOMIC DNA]</scope>
</reference>
<comment type="caution">
    <text evidence="2">The sequence shown here is derived from an EMBL/GenBank/DDBJ whole genome shotgun (WGS) entry which is preliminary data.</text>
</comment>